<dbReference type="NCBIfam" id="NF008247">
    <property type="entry name" value="PRK11023.1"/>
    <property type="match status" value="1"/>
</dbReference>
<evidence type="ECO:0000313" key="4">
    <source>
        <dbReference type="Proteomes" id="UP000278542"/>
    </source>
</evidence>
<reference evidence="3 4" key="1">
    <citation type="submission" date="2018-10" db="EMBL/GenBank/DDBJ databases">
        <title>Genomic Encyclopedia of Type Strains, Phase IV (KMG-IV): sequencing the most valuable type-strain genomes for metagenomic binning, comparative biology and taxonomic classification.</title>
        <authorList>
            <person name="Goeker M."/>
        </authorList>
    </citation>
    <scope>NUCLEOTIDE SEQUENCE [LARGE SCALE GENOMIC DNA]</scope>
    <source>
        <strain evidence="3 4">DSM 22228</strain>
    </source>
</reference>
<comment type="caution">
    <text evidence="3">The sequence shown here is derived from an EMBL/GenBank/DDBJ whole genome shotgun (WGS) entry which is preliminary data.</text>
</comment>
<dbReference type="PROSITE" id="PS51257">
    <property type="entry name" value="PROKAR_LIPOPROTEIN"/>
    <property type="match status" value="1"/>
</dbReference>
<accession>A0A495RHB0</accession>
<sequence length="191" mass="20250">MKKFVLVAALVSGSMMLQGCVAALVGVGAGTAKVATDPRTTGTQVDDTTLDSKIGMKFKDEGDYFKGSRIVPSTYDGNVLLIGQAKSQAVINRAVELAESVEGVKKIYNQVRIGPMVNAITMTNDAWITTKVKSALIGNNDTKARDIKVITEDGEVFLIGIVTPEIGRTASDVASKVASVKLVTTIYTYSN</sequence>
<proteinExistence type="predicted"/>
<evidence type="ECO:0000313" key="3">
    <source>
        <dbReference type="EMBL" id="RKS86811.1"/>
    </source>
</evidence>
<dbReference type="Pfam" id="PF04972">
    <property type="entry name" value="BON"/>
    <property type="match status" value="2"/>
</dbReference>
<dbReference type="InterPro" id="IPR051686">
    <property type="entry name" value="Lipoprotein_DolP"/>
</dbReference>
<dbReference type="AlphaFoldDB" id="A0A495RHB0"/>
<dbReference type="Gene3D" id="3.30.1340.30">
    <property type="match status" value="1"/>
</dbReference>
<dbReference type="RefSeq" id="WP_121143741.1">
    <property type="nucleotide sequence ID" value="NZ_RBWY01000001.1"/>
</dbReference>
<dbReference type="InterPro" id="IPR007055">
    <property type="entry name" value="BON_dom"/>
</dbReference>
<dbReference type="PANTHER" id="PTHR34606">
    <property type="entry name" value="BON DOMAIN-CONTAINING PROTEIN"/>
    <property type="match status" value="1"/>
</dbReference>
<dbReference type="EMBL" id="RBWY01000001">
    <property type="protein sequence ID" value="RKS86811.1"/>
    <property type="molecule type" value="Genomic_DNA"/>
</dbReference>
<organism evidence="3 4">
    <name type="scientific">Orbus hercynius</name>
    <dbReference type="NCBI Taxonomy" id="593135"/>
    <lineage>
        <taxon>Bacteria</taxon>
        <taxon>Pseudomonadati</taxon>
        <taxon>Pseudomonadota</taxon>
        <taxon>Gammaproteobacteria</taxon>
        <taxon>Orbales</taxon>
        <taxon>Orbaceae</taxon>
        <taxon>Orbus</taxon>
    </lineage>
</organism>
<dbReference type="PANTHER" id="PTHR34606:SF4">
    <property type="entry name" value="OUTER MEMBRANE LIPOPROTEIN DOLP"/>
    <property type="match status" value="1"/>
</dbReference>
<keyword evidence="1" id="KW-0732">Signal</keyword>
<feature type="domain" description="BON" evidence="2">
    <location>
        <begin position="124"/>
        <end position="191"/>
    </location>
</feature>
<evidence type="ECO:0000259" key="2">
    <source>
        <dbReference type="PROSITE" id="PS50914"/>
    </source>
</evidence>
<dbReference type="Proteomes" id="UP000278542">
    <property type="component" value="Unassembled WGS sequence"/>
</dbReference>
<evidence type="ECO:0000256" key="1">
    <source>
        <dbReference type="SAM" id="SignalP"/>
    </source>
</evidence>
<protein>
    <submittedName>
        <fullName evidence="3">Osmotically-inducible protein OsmY</fullName>
    </submittedName>
</protein>
<feature type="signal peptide" evidence="1">
    <location>
        <begin position="1"/>
        <end position="23"/>
    </location>
</feature>
<name>A0A495RHB0_9GAMM</name>
<gene>
    <name evidence="3" type="ORF">DES39_0009</name>
</gene>
<dbReference type="PROSITE" id="PS50914">
    <property type="entry name" value="BON"/>
    <property type="match status" value="2"/>
</dbReference>
<feature type="domain" description="BON" evidence="2">
    <location>
        <begin position="46"/>
        <end position="115"/>
    </location>
</feature>
<dbReference type="OrthoDB" id="9783990at2"/>
<feature type="chain" id="PRO_5019849818" evidence="1">
    <location>
        <begin position="24"/>
        <end position="191"/>
    </location>
</feature>
<keyword evidence="4" id="KW-1185">Reference proteome</keyword>